<protein>
    <submittedName>
        <fullName evidence="2">Uncharacterized protein</fullName>
    </submittedName>
</protein>
<feature type="region of interest" description="Disordered" evidence="1">
    <location>
        <begin position="43"/>
        <end position="108"/>
    </location>
</feature>
<feature type="compositionally biased region" description="Basic and acidic residues" evidence="1">
    <location>
        <begin position="70"/>
        <end position="84"/>
    </location>
</feature>
<proteinExistence type="predicted"/>
<sequence length="317" mass="34968">MTFCDTIDNVARDLTKSFSTLWTPPGGERGAVGFFCAEAAEAGTPRVEEAAARPDRDRVPKQKSSASRPHRGDTASKDVKKGEEPQAGAKVGTLGGSKAKADKPEHQWGMPDTMIHSISIAEQKALVHQQIQQQGMQDEGNVGLINKWLDRQEQVESQLAGVPAHSRAKRVQKMGERTSQVRGALHKEAVGKESAAHQAAPVYVEFSALQTQVYKNVWKRTGVSPEEHSQVVRELQCRGRTEGEERQRLAVQACIMDKKLLKAVDTRKDFTVFRGGGVYGHGHDRKQISQAEAQFELQALNPWANRITTIAGVEIFR</sequence>
<feature type="compositionally biased region" description="Basic and acidic residues" evidence="1">
    <location>
        <begin position="46"/>
        <end position="60"/>
    </location>
</feature>
<dbReference type="AlphaFoldDB" id="A0A6T8H6L3"/>
<organism evidence="2">
    <name type="scientific">Hemiselmis andersenii</name>
    <name type="common">Cryptophyte alga</name>
    <dbReference type="NCBI Taxonomy" id="464988"/>
    <lineage>
        <taxon>Eukaryota</taxon>
        <taxon>Cryptophyceae</taxon>
        <taxon>Cryptomonadales</taxon>
        <taxon>Hemiselmidaceae</taxon>
        <taxon>Hemiselmis</taxon>
    </lineage>
</organism>
<gene>
    <name evidence="2" type="ORF">HAND00432_LOCUS33366</name>
</gene>
<name>A0A6T8H6L3_HEMAN</name>
<accession>A0A6T8H6L3</accession>
<evidence type="ECO:0000256" key="1">
    <source>
        <dbReference type="SAM" id="MobiDB-lite"/>
    </source>
</evidence>
<reference evidence="2" key="1">
    <citation type="submission" date="2021-01" db="EMBL/GenBank/DDBJ databases">
        <authorList>
            <person name="Corre E."/>
            <person name="Pelletier E."/>
            <person name="Niang G."/>
            <person name="Scheremetjew M."/>
            <person name="Finn R."/>
            <person name="Kale V."/>
            <person name="Holt S."/>
            <person name="Cochrane G."/>
            <person name="Meng A."/>
            <person name="Brown T."/>
            <person name="Cohen L."/>
        </authorList>
    </citation>
    <scope>NUCLEOTIDE SEQUENCE</scope>
    <source>
        <strain evidence="2">CCMP644</strain>
    </source>
</reference>
<evidence type="ECO:0000313" key="2">
    <source>
        <dbReference type="EMBL" id="CAD8982356.1"/>
    </source>
</evidence>
<dbReference type="EMBL" id="HBFX01055436">
    <property type="protein sequence ID" value="CAD8982356.1"/>
    <property type="molecule type" value="Transcribed_RNA"/>
</dbReference>